<dbReference type="PROSITE" id="PS51214">
    <property type="entry name" value="IBB"/>
    <property type="match status" value="1"/>
</dbReference>
<feature type="repeat" description="ARM" evidence="5">
    <location>
        <begin position="120"/>
        <end position="164"/>
    </location>
</feature>
<dbReference type="GO" id="GO:0006606">
    <property type="term" value="P:protein import into nucleus"/>
    <property type="evidence" value="ECO:0007669"/>
    <property type="project" value="InterPro"/>
</dbReference>
<reference evidence="8" key="1">
    <citation type="journal article" date="2021" name="Sci. Rep.">
        <title>Diploid genomic architecture of Nitzschia inconspicua, an elite biomass production diatom.</title>
        <authorList>
            <person name="Oliver A."/>
            <person name="Podell S."/>
            <person name="Pinowska A."/>
            <person name="Traller J.C."/>
            <person name="Smith S.R."/>
            <person name="McClure R."/>
            <person name="Beliaev A."/>
            <person name="Bohutskyi P."/>
            <person name="Hill E.A."/>
            <person name="Rabines A."/>
            <person name="Zheng H."/>
            <person name="Allen L.Z."/>
            <person name="Kuo A."/>
            <person name="Grigoriev I.V."/>
            <person name="Allen A.E."/>
            <person name="Hazlebeck D."/>
            <person name="Allen E.E."/>
        </authorList>
    </citation>
    <scope>NUCLEOTIDE SEQUENCE</scope>
    <source>
        <strain evidence="8">Hildebrandi</strain>
    </source>
</reference>
<dbReference type="Pfam" id="PF16186">
    <property type="entry name" value="Arm_3"/>
    <property type="match status" value="1"/>
</dbReference>
<evidence type="ECO:0000259" key="7">
    <source>
        <dbReference type="PROSITE" id="PS51214"/>
    </source>
</evidence>
<feature type="region of interest" description="Disordered" evidence="6">
    <location>
        <begin position="1"/>
        <end position="45"/>
    </location>
</feature>
<organism evidence="8 9">
    <name type="scientific">Nitzschia inconspicua</name>
    <dbReference type="NCBI Taxonomy" id="303405"/>
    <lineage>
        <taxon>Eukaryota</taxon>
        <taxon>Sar</taxon>
        <taxon>Stramenopiles</taxon>
        <taxon>Ochrophyta</taxon>
        <taxon>Bacillariophyta</taxon>
        <taxon>Bacillariophyceae</taxon>
        <taxon>Bacillariophycidae</taxon>
        <taxon>Bacillariales</taxon>
        <taxon>Bacillariaceae</taxon>
        <taxon>Nitzschia</taxon>
    </lineage>
</organism>
<keyword evidence="1 4" id="KW-0813">Transport</keyword>
<dbReference type="PANTHER" id="PTHR23316">
    <property type="entry name" value="IMPORTIN ALPHA"/>
    <property type="match status" value="1"/>
</dbReference>
<evidence type="ECO:0000313" key="9">
    <source>
        <dbReference type="Proteomes" id="UP000693970"/>
    </source>
</evidence>
<dbReference type="GO" id="GO:0061608">
    <property type="term" value="F:nuclear import signal receptor activity"/>
    <property type="evidence" value="ECO:0007669"/>
    <property type="project" value="InterPro"/>
</dbReference>
<dbReference type="Pfam" id="PF00514">
    <property type="entry name" value="Arm"/>
    <property type="match status" value="2"/>
</dbReference>
<keyword evidence="9" id="KW-1185">Reference proteome</keyword>
<dbReference type="InterPro" id="IPR024931">
    <property type="entry name" value="Importin_alpha"/>
</dbReference>
<proteinExistence type="inferred from homology"/>
<evidence type="ECO:0000256" key="1">
    <source>
        <dbReference type="ARBA" id="ARBA00022448"/>
    </source>
</evidence>
<comment type="caution">
    <text evidence="8">The sequence shown here is derived from an EMBL/GenBank/DDBJ whole genome shotgun (WGS) entry which is preliminary data.</text>
</comment>
<dbReference type="Pfam" id="PF01749">
    <property type="entry name" value="IBB"/>
    <property type="match status" value="1"/>
</dbReference>
<dbReference type="InterPro" id="IPR000225">
    <property type="entry name" value="Armadillo"/>
</dbReference>
<sequence length="539" mass="59714">MLSENSRITNRSGNFKRTVGTTDGRRSRQQTTLHIRKQRKDEQLRNKRSQVHIMDENNNIMSMSNVLRGRKATVADIPQLATVITGSQSTAVDKLEATKCLRRLLCKERNPPVNDILNCGVLPHLVYNLTADPEDYSLIFETAWVLTNVATTNTKEILAEGAAGPLVNLIVHDSPDVREQSMWCLGNIAGDGVEARDEILRHSPFPHLKRNLEKPSTLSLLQHCLWCISNLCRGEPSPDRSMTDPIVYELAITMDKLLGVSDNDEALNDLLWAFSYLSRGDEATINHVMGTGIHFKLITLIKKKRPKVLMAPIVRILGNFVGGNDNQTDCVISAGLFDCIPNLLASTSANVRKETCWMLSNIARGSPEQASQLLKQRQIMESLVDRASHDWWVVRTEAIYVITSLLQSNIRTSVVVPLLAVGGLGSLVRFLEGPCADVGLVKDVLEAIETILDFGMKNTEVGFTHMLDEYGGIALIDGLQEHENEEIYGMAVRILENYCGAEDVDENLAPTADSDTGAFAFGVKKQLFDSDGVPPSFEF</sequence>
<dbReference type="OrthoDB" id="29145at2759"/>
<dbReference type="InterPro" id="IPR002652">
    <property type="entry name" value="Importin-a_IBB"/>
</dbReference>
<feature type="compositionally biased region" description="Polar residues" evidence="6">
    <location>
        <begin position="1"/>
        <end position="21"/>
    </location>
</feature>
<dbReference type="AlphaFoldDB" id="A0A9K3KNZ5"/>
<feature type="domain" description="IBB" evidence="7">
    <location>
        <begin position="1"/>
        <end position="57"/>
    </location>
</feature>
<dbReference type="PROSITE" id="PS50176">
    <property type="entry name" value="ARM_REPEAT"/>
    <property type="match status" value="1"/>
</dbReference>
<evidence type="ECO:0000256" key="2">
    <source>
        <dbReference type="ARBA" id="ARBA00022737"/>
    </source>
</evidence>
<comment type="similarity">
    <text evidence="4">Belongs to the importin alpha family.</text>
</comment>
<evidence type="ECO:0000256" key="3">
    <source>
        <dbReference type="ARBA" id="ARBA00022927"/>
    </source>
</evidence>
<dbReference type="PIRSF" id="PIRSF005673">
    <property type="entry name" value="Importin_alpha"/>
    <property type="match status" value="1"/>
</dbReference>
<evidence type="ECO:0000256" key="6">
    <source>
        <dbReference type="SAM" id="MobiDB-lite"/>
    </source>
</evidence>
<dbReference type="EMBL" id="JAGRRH010000021">
    <property type="protein sequence ID" value="KAG7346689.1"/>
    <property type="molecule type" value="Genomic_DNA"/>
</dbReference>
<name>A0A9K3KNZ5_9STRA</name>
<evidence type="ECO:0000256" key="5">
    <source>
        <dbReference type="PROSITE-ProRule" id="PRU00259"/>
    </source>
</evidence>
<evidence type="ECO:0000313" key="8">
    <source>
        <dbReference type="EMBL" id="KAG7346689.1"/>
    </source>
</evidence>
<reference evidence="8" key="2">
    <citation type="submission" date="2021-04" db="EMBL/GenBank/DDBJ databases">
        <authorList>
            <person name="Podell S."/>
        </authorList>
    </citation>
    <scope>NUCLEOTIDE SEQUENCE</scope>
    <source>
        <strain evidence="8">Hildebrandi</strain>
    </source>
</reference>
<protein>
    <recommendedName>
        <fullName evidence="4">Importin subunit alpha</fullName>
    </recommendedName>
</protein>
<dbReference type="InterPro" id="IPR032413">
    <property type="entry name" value="Arm_3"/>
</dbReference>
<dbReference type="SMART" id="SM00185">
    <property type="entry name" value="ARM"/>
    <property type="match status" value="5"/>
</dbReference>
<gene>
    <name evidence="8" type="ORF">IV203_005758</name>
</gene>
<keyword evidence="2" id="KW-0677">Repeat</keyword>
<evidence type="ECO:0000256" key="4">
    <source>
        <dbReference type="PIRNR" id="PIRNR005673"/>
    </source>
</evidence>
<accession>A0A9K3KNZ5</accession>
<dbReference type="Proteomes" id="UP000693970">
    <property type="component" value="Unassembled WGS sequence"/>
</dbReference>
<keyword evidence="3 4" id="KW-0653">Protein transport</keyword>